<dbReference type="InterPro" id="IPR029787">
    <property type="entry name" value="Nucleotide_cyclase"/>
</dbReference>
<dbReference type="PROSITE" id="PS50887">
    <property type="entry name" value="GGDEF"/>
    <property type="match status" value="1"/>
</dbReference>
<dbReference type="InterPro" id="IPR000160">
    <property type="entry name" value="GGDEF_dom"/>
</dbReference>
<evidence type="ECO:0000256" key="1">
    <source>
        <dbReference type="ARBA" id="ARBA00012528"/>
    </source>
</evidence>
<gene>
    <name evidence="6" type="ORF">OEG82_06405</name>
</gene>
<dbReference type="PANTHER" id="PTHR45138:SF9">
    <property type="entry name" value="DIGUANYLATE CYCLASE DGCM-RELATED"/>
    <property type="match status" value="1"/>
</dbReference>
<dbReference type="SUPFAM" id="SSF55073">
    <property type="entry name" value="Nucleotide cyclase"/>
    <property type="match status" value="1"/>
</dbReference>
<dbReference type="PROSITE" id="PS50110">
    <property type="entry name" value="RESPONSE_REGULATORY"/>
    <property type="match status" value="1"/>
</dbReference>
<evidence type="ECO:0000259" key="4">
    <source>
        <dbReference type="PROSITE" id="PS50110"/>
    </source>
</evidence>
<dbReference type="RefSeq" id="WP_267611603.1">
    <property type="nucleotide sequence ID" value="NZ_JAOVZQ010000001.1"/>
</dbReference>
<name>A0ABT3YCN2_9HYPH</name>
<sequence>MNMLNAISPEIGFEDAPAAPVETVFSNASQPSVHVIGGGEFLDAVALILAPMSYEARTVTARSQLSLVDETSTGTIVVIDGSLPDAFDICRDLGETPPKIMISSETSFAFRAKCAQSNVNTVMRAPIDQAEFINWLEYLGGQVTTQPASILLVDDDPLASAVYAEMLRANGMTVAILNDPLEIIATIERSFFDLIIMDLQMPGTNGIEIAKIIRQHQNHLSIPIVFLSSEEDKQVQMKARHFGGDDFISKRADLDALVTLIRLRVQRARIMRNLIERDGLTGLLNHRRFKERVGQEMARSRRTQLQFCIAMIDVDHFKKVNDTWGHPVGDKVLSILARALVGWVRQSDVVGRYGGEEFAVLLLDTSPETIFEVMENFRKHFAKMVFDGQDEQFSLTVSIGVAGSAANGDSATLFAQADKALYLAKSNGRDQVVIAENDELAASLDDAAEEGDS</sequence>
<dbReference type="InterPro" id="IPR001789">
    <property type="entry name" value="Sig_transdc_resp-reg_receiver"/>
</dbReference>
<keyword evidence="6" id="KW-0548">Nucleotidyltransferase</keyword>
<feature type="domain" description="GGDEF" evidence="5">
    <location>
        <begin position="305"/>
        <end position="437"/>
    </location>
</feature>
<dbReference type="Proteomes" id="UP001081283">
    <property type="component" value="Unassembled WGS sequence"/>
</dbReference>
<keyword evidence="3" id="KW-0597">Phosphoprotein</keyword>
<dbReference type="CDD" id="cd01949">
    <property type="entry name" value="GGDEF"/>
    <property type="match status" value="1"/>
</dbReference>
<organism evidence="6 7">
    <name type="scientific">Hoeflea ulvae</name>
    <dbReference type="NCBI Taxonomy" id="2983764"/>
    <lineage>
        <taxon>Bacteria</taxon>
        <taxon>Pseudomonadati</taxon>
        <taxon>Pseudomonadota</taxon>
        <taxon>Alphaproteobacteria</taxon>
        <taxon>Hyphomicrobiales</taxon>
        <taxon>Rhizobiaceae</taxon>
        <taxon>Hoeflea</taxon>
    </lineage>
</organism>
<evidence type="ECO:0000256" key="3">
    <source>
        <dbReference type="PROSITE-ProRule" id="PRU00169"/>
    </source>
</evidence>
<proteinExistence type="predicted"/>
<evidence type="ECO:0000313" key="6">
    <source>
        <dbReference type="EMBL" id="MCY0093650.1"/>
    </source>
</evidence>
<dbReference type="InterPro" id="IPR050469">
    <property type="entry name" value="Diguanylate_Cyclase"/>
</dbReference>
<comment type="catalytic activity">
    <reaction evidence="2">
        <text>2 GTP = 3',3'-c-di-GMP + 2 diphosphate</text>
        <dbReference type="Rhea" id="RHEA:24898"/>
        <dbReference type="ChEBI" id="CHEBI:33019"/>
        <dbReference type="ChEBI" id="CHEBI:37565"/>
        <dbReference type="ChEBI" id="CHEBI:58805"/>
        <dbReference type="EC" id="2.7.7.65"/>
    </reaction>
</comment>
<evidence type="ECO:0000313" key="7">
    <source>
        <dbReference type="Proteomes" id="UP001081283"/>
    </source>
</evidence>
<feature type="domain" description="Response regulatory" evidence="4">
    <location>
        <begin position="149"/>
        <end position="265"/>
    </location>
</feature>
<dbReference type="InterPro" id="IPR043128">
    <property type="entry name" value="Rev_trsase/Diguanyl_cyclase"/>
</dbReference>
<dbReference type="NCBIfam" id="TIGR00254">
    <property type="entry name" value="GGDEF"/>
    <property type="match status" value="1"/>
</dbReference>
<reference evidence="6" key="1">
    <citation type="submission" date="2022-10" db="EMBL/GenBank/DDBJ databases">
        <title>Hoeflea sp. J2-29, isolated from marine algae.</title>
        <authorList>
            <person name="Kristyanto S."/>
            <person name="Kim J.M."/>
            <person name="Jeon C.O."/>
        </authorList>
    </citation>
    <scope>NUCLEOTIDE SEQUENCE</scope>
    <source>
        <strain evidence="6">J2-29</strain>
    </source>
</reference>
<dbReference type="CDD" id="cd00156">
    <property type="entry name" value="REC"/>
    <property type="match status" value="1"/>
</dbReference>
<comment type="caution">
    <text evidence="6">The sequence shown here is derived from an EMBL/GenBank/DDBJ whole genome shotgun (WGS) entry which is preliminary data.</text>
</comment>
<dbReference type="SUPFAM" id="SSF52172">
    <property type="entry name" value="CheY-like"/>
    <property type="match status" value="1"/>
</dbReference>
<protein>
    <recommendedName>
        <fullName evidence="1">diguanylate cyclase</fullName>
        <ecNumber evidence="1">2.7.7.65</ecNumber>
    </recommendedName>
</protein>
<keyword evidence="7" id="KW-1185">Reference proteome</keyword>
<dbReference type="Pfam" id="PF00072">
    <property type="entry name" value="Response_reg"/>
    <property type="match status" value="1"/>
</dbReference>
<dbReference type="PANTHER" id="PTHR45138">
    <property type="entry name" value="REGULATORY COMPONENTS OF SENSORY TRANSDUCTION SYSTEM"/>
    <property type="match status" value="1"/>
</dbReference>
<feature type="modified residue" description="4-aspartylphosphate" evidence="3">
    <location>
        <position position="198"/>
    </location>
</feature>
<dbReference type="SMART" id="SM00267">
    <property type="entry name" value="GGDEF"/>
    <property type="match status" value="1"/>
</dbReference>
<dbReference type="GO" id="GO:0052621">
    <property type="term" value="F:diguanylate cyclase activity"/>
    <property type="evidence" value="ECO:0007669"/>
    <property type="project" value="UniProtKB-EC"/>
</dbReference>
<dbReference type="Gene3D" id="3.40.50.2300">
    <property type="match status" value="1"/>
</dbReference>
<dbReference type="Gene3D" id="3.30.70.270">
    <property type="match status" value="1"/>
</dbReference>
<evidence type="ECO:0000256" key="2">
    <source>
        <dbReference type="ARBA" id="ARBA00034247"/>
    </source>
</evidence>
<evidence type="ECO:0000259" key="5">
    <source>
        <dbReference type="PROSITE" id="PS50887"/>
    </source>
</evidence>
<dbReference type="InterPro" id="IPR011006">
    <property type="entry name" value="CheY-like_superfamily"/>
</dbReference>
<dbReference type="EC" id="2.7.7.65" evidence="1"/>
<dbReference type="Pfam" id="PF00990">
    <property type="entry name" value="GGDEF"/>
    <property type="match status" value="1"/>
</dbReference>
<keyword evidence="6" id="KW-0808">Transferase</keyword>
<dbReference type="SMART" id="SM00448">
    <property type="entry name" value="REC"/>
    <property type="match status" value="1"/>
</dbReference>
<accession>A0ABT3YCN2</accession>
<dbReference type="EMBL" id="JAOVZQ010000001">
    <property type="protein sequence ID" value="MCY0093650.1"/>
    <property type="molecule type" value="Genomic_DNA"/>
</dbReference>